<evidence type="ECO:0000256" key="3">
    <source>
        <dbReference type="ARBA" id="ARBA00022448"/>
    </source>
</evidence>
<feature type="transmembrane region" description="Helical" evidence="9">
    <location>
        <begin position="487"/>
        <end position="506"/>
    </location>
</feature>
<dbReference type="EMBL" id="KI669464">
    <property type="protein sequence ID" value="OCF56497.1"/>
    <property type="molecule type" value="Genomic_DNA"/>
</dbReference>
<gene>
    <name evidence="11" type="ORF">L486_05347</name>
</gene>
<feature type="transmembrane region" description="Helical" evidence="9">
    <location>
        <begin position="222"/>
        <end position="241"/>
    </location>
</feature>
<evidence type="ECO:0000256" key="2">
    <source>
        <dbReference type="ARBA" id="ARBA00008873"/>
    </source>
</evidence>
<feature type="transmembrane region" description="Helical" evidence="9">
    <location>
        <begin position="180"/>
        <end position="200"/>
    </location>
</feature>
<sequence length="849" mass="93657">MQASSPSTPTPLHRTVHKVPSRRSLFQSQNPSFHSSSQNILRPNSYLRLFIGALAVAASKTWVLDDPRRLSGGTGWLVLGLWAGRIIGELKDFVGDARRRSKEGNRSSLYTVQLSVILAVQSVAFFISLQQIGPLRLTIIAYLSSWIDFESILDINSLAPLLPIFVSAVYIIGQAATQNVIALTSTILFAGTTFLSEHYLSNLSFTRNRNSDDKEKPRNERGLWYCLVSTASASLLIFALYQMGVIPIPLPISNVPGQRFASFITGLLVRYIPFPFTSTNAPGSTLRLRTSRDQSLFLSTIPVLQFFALSPVPTYTDLLVLLPLAMIGTAMVGGKKISRKNGPSRWGLSNKSLSTARSSWSFMSLLPARWRPHLQTILNTPTSSKIFYFLLLNLAYMFVQMVYGVATNSLGLISDAIHMAFDCLGLAVGLWASVAATWKPDGRYTFGYSRVETLSGFANGCFLILISIFIIFEGIQRVIDPPEMETQQLLLVSGVGLAINLFGMWATGGHHHHGHGHGHDHGHGHSHVHSHVPVNNKKENHRHDHAHDHHRSESQGTSASTRQQRTLAKRRSSGFLKAHAQKDAHKHDHSHESHDHDHGACNGHGHDHDHGHDHHAHEHHSHDGHSHSHDHDPVHSHSHDHDHRSHSHSHDDHGHGHDHSHSHNMRGVFLHVLADTLGSVGVIISTILIRYTGWTGFDPIASLFIAVLIMASVVPLVIDSGKVLCLDVGSEKEEEIRGALSELSSVDGVANYASPRFWPRCEGELIGSIHIQLSISPSSVDPTKFHTPYLSSKSKMGGNGGDAIYVNSEKVINRVEKVLKRRIRGLTELVVQIEGSEEKGYCSCMTGGR</sequence>
<dbReference type="GO" id="GO:0005794">
    <property type="term" value="C:Golgi apparatus"/>
    <property type="evidence" value="ECO:0007669"/>
    <property type="project" value="TreeGrafter"/>
</dbReference>
<dbReference type="PRINTS" id="PR00334">
    <property type="entry name" value="KININOGEN"/>
</dbReference>
<dbReference type="InterPro" id="IPR058533">
    <property type="entry name" value="Cation_efflux_TM"/>
</dbReference>
<evidence type="ECO:0000256" key="5">
    <source>
        <dbReference type="ARBA" id="ARBA00022989"/>
    </source>
</evidence>
<keyword evidence="3" id="KW-0813">Transport</keyword>
<feature type="compositionally biased region" description="Polar residues" evidence="8">
    <location>
        <begin position="554"/>
        <end position="566"/>
    </location>
</feature>
<evidence type="ECO:0000256" key="8">
    <source>
        <dbReference type="SAM" id="MobiDB-lite"/>
    </source>
</evidence>
<evidence type="ECO:0000256" key="9">
    <source>
        <dbReference type="SAM" id="Phobius"/>
    </source>
</evidence>
<keyword evidence="7 9" id="KW-0472">Membrane</keyword>
<organism evidence="11 12">
    <name type="scientific">Kwoniella mangroviensis CBS 10435</name>
    <dbReference type="NCBI Taxonomy" id="1331196"/>
    <lineage>
        <taxon>Eukaryota</taxon>
        <taxon>Fungi</taxon>
        <taxon>Dikarya</taxon>
        <taxon>Basidiomycota</taxon>
        <taxon>Agaricomycotina</taxon>
        <taxon>Tremellomycetes</taxon>
        <taxon>Tremellales</taxon>
        <taxon>Cryptococcaceae</taxon>
        <taxon>Kwoniella</taxon>
    </lineage>
</organism>
<dbReference type="Pfam" id="PF01545">
    <property type="entry name" value="Cation_efflux"/>
    <property type="match status" value="1"/>
</dbReference>
<feature type="transmembrane region" description="Helical" evidence="9">
    <location>
        <begin position="700"/>
        <end position="718"/>
    </location>
</feature>
<feature type="transmembrane region" description="Helical" evidence="9">
    <location>
        <begin position="457"/>
        <end position="475"/>
    </location>
</feature>
<dbReference type="GO" id="GO:0006882">
    <property type="term" value="P:intracellular zinc ion homeostasis"/>
    <property type="evidence" value="ECO:0007669"/>
    <property type="project" value="InterPro"/>
</dbReference>
<dbReference type="PANTHER" id="PTHR45755:SF4">
    <property type="entry name" value="ZINC TRANSPORTER 7"/>
    <property type="match status" value="1"/>
</dbReference>
<dbReference type="OrthoDB" id="78669at2759"/>
<evidence type="ECO:0000256" key="6">
    <source>
        <dbReference type="ARBA" id="ARBA00023065"/>
    </source>
</evidence>
<evidence type="ECO:0000259" key="10">
    <source>
        <dbReference type="Pfam" id="PF01545"/>
    </source>
</evidence>
<feature type="transmembrane region" description="Helical" evidence="9">
    <location>
        <begin position="109"/>
        <end position="132"/>
    </location>
</feature>
<evidence type="ECO:0000256" key="4">
    <source>
        <dbReference type="ARBA" id="ARBA00022692"/>
    </source>
</evidence>
<dbReference type="InterPro" id="IPR002395">
    <property type="entry name" value="Kininogen"/>
</dbReference>
<feature type="transmembrane region" description="Helical" evidence="9">
    <location>
        <begin position="386"/>
        <end position="405"/>
    </location>
</feature>
<accession>A0A1B9ILY2</accession>
<dbReference type="SUPFAM" id="SSF161111">
    <property type="entry name" value="Cation efflux protein transmembrane domain-like"/>
    <property type="match status" value="1"/>
</dbReference>
<reference evidence="11 12" key="1">
    <citation type="submission" date="2013-07" db="EMBL/GenBank/DDBJ databases">
        <title>The Genome Sequence of Kwoniella mangroviensis CBS10435.</title>
        <authorList>
            <consortium name="The Broad Institute Genome Sequencing Platform"/>
            <person name="Cuomo C."/>
            <person name="Litvintseva A."/>
            <person name="Chen Y."/>
            <person name="Heitman J."/>
            <person name="Sun S."/>
            <person name="Springer D."/>
            <person name="Dromer F."/>
            <person name="Young S.K."/>
            <person name="Zeng Q."/>
            <person name="Gargeya S."/>
            <person name="Fitzgerald M."/>
            <person name="Abouelleil A."/>
            <person name="Alvarado L."/>
            <person name="Berlin A.M."/>
            <person name="Chapman S.B."/>
            <person name="Dewar J."/>
            <person name="Goldberg J."/>
            <person name="Griggs A."/>
            <person name="Gujja S."/>
            <person name="Hansen M."/>
            <person name="Howarth C."/>
            <person name="Imamovic A."/>
            <person name="Larimer J."/>
            <person name="McCowan C."/>
            <person name="Murphy C."/>
            <person name="Pearson M."/>
            <person name="Priest M."/>
            <person name="Roberts A."/>
            <person name="Saif S."/>
            <person name="Shea T."/>
            <person name="Sykes S."/>
            <person name="Wortman J."/>
            <person name="Nusbaum C."/>
            <person name="Birren B."/>
        </authorList>
    </citation>
    <scope>NUCLEOTIDE SEQUENCE [LARGE SCALE GENOMIC DNA]</scope>
    <source>
        <strain evidence="11 12">CBS 10435</strain>
    </source>
</reference>
<dbReference type="GO" id="GO:0005385">
    <property type="term" value="F:zinc ion transmembrane transporter activity"/>
    <property type="evidence" value="ECO:0007669"/>
    <property type="project" value="InterPro"/>
</dbReference>
<dbReference type="InterPro" id="IPR027469">
    <property type="entry name" value="Cation_efflux_TMD_sf"/>
</dbReference>
<dbReference type="GO" id="GO:1904257">
    <property type="term" value="P:zinc ion import into Golgi lumen"/>
    <property type="evidence" value="ECO:0007669"/>
    <property type="project" value="TreeGrafter"/>
</dbReference>
<feature type="transmembrane region" description="Helical" evidence="9">
    <location>
        <begin position="668"/>
        <end position="688"/>
    </location>
</feature>
<comment type="subcellular location">
    <subcellularLocation>
        <location evidence="1">Membrane</location>
        <topology evidence="1">Multi-pass membrane protein</topology>
    </subcellularLocation>
</comment>
<dbReference type="Gene3D" id="1.20.1510.10">
    <property type="entry name" value="Cation efflux protein transmembrane domain"/>
    <property type="match status" value="2"/>
</dbReference>
<dbReference type="InterPro" id="IPR045316">
    <property type="entry name" value="Msc2-like"/>
</dbReference>
<feature type="transmembrane region" description="Helical" evidence="9">
    <location>
        <begin position="318"/>
        <end position="334"/>
    </location>
</feature>
<keyword evidence="5 9" id="KW-1133">Transmembrane helix</keyword>
<keyword evidence="6" id="KW-0406">Ion transport</keyword>
<dbReference type="GO" id="GO:0016020">
    <property type="term" value="C:membrane"/>
    <property type="evidence" value="ECO:0007669"/>
    <property type="project" value="UniProtKB-SubCell"/>
</dbReference>
<dbReference type="Proteomes" id="UP000092583">
    <property type="component" value="Unassembled WGS sequence"/>
</dbReference>
<name>A0A1B9ILY2_9TREE</name>
<feature type="compositionally biased region" description="Basic and acidic residues" evidence="8">
    <location>
        <begin position="580"/>
        <end position="661"/>
    </location>
</feature>
<keyword evidence="4 9" id="KW-0812">Transmembrane</keyword>
<proteinExistence type="inferred from homology"/>
<evidence type="ECO:0000313" key="11">
    <source>
        <dbReference type="EMBL" id="OCF56497.1"/>
    </source>
</evidence>
<dbReference type="FunFam" id="1.20.1510.10:FF:000033">
    <property type="entry name" value="Unplaced genomic scaffold supercont1.9, whole genome shotgun sequence"/>
    <property type="match status" value="1"/>
</dbReference>
<feature type="domain" description="Cation efflux protein transmembrane" evidence="10">
    <location>
        <begin position="386"/>
        <end position="725"/>
    </location>
</feature>
<dbReference type="NCBIfam" id="TIGR01297">
    <property type="entry name" value="CDF"/>
    <property type="match status" value="1"/>
</dbReference>
<dbReference type="STRING" id="1331196.A0A1B9ILY2"/>
<comment type="similarity">
    <text evidence="2">Belongs to the cation diffusion facilitator (CDF) transporter (TC 2.A.4) family. SLC30A subfamily.</text>
</comment>
<dbReference type="InterPro" id="IPR002524">
    <property type="entry name" value="Cation_efflux"/>
</dbReference>
<feature type="transmembrane region" description="Helical" evidence="9">
    <location>
        <begin position="417"/>
        <end position="436"/>
    </location>
</feature>
<evidence type="ECO:0000313" key="12">
    <source>
        <dbReference type="Proteomes" id="UP000092583"/>
    </source>
</evidence>
<reference evidence="12" key="2">
    <citation type="submission" date="2013-12" db="EMBL/GenBank/DDBJ databases">
        <title>Evolution of pathogenesis and genome organization in the Tremellales.</title>
        <authorList>
            <person name="Cuomo C."/>
            <person name="Litvintseva A."/>
            <person name="Heitman J."/>
            <person name="Chen Y."/>
            <person name="Sun S."/>
            <person name="Springer D."/>
            <person name="Dromer F."/>
            <person name="Young S."/>
            <person name="Zeng Q."/>
            <person name="Chapman S."/>
            <person name="Gujja S."/>
            <person name="Saif S."/>
            <person name="Birren B."/>
        </authorList>
    </citation>
    <scope>NUCLEOTIDE SEQUENCE [LARGE SCALE GENOMIC DNA]</scope>
    <source>
        <strain evidence="12">CBS 10435</strain>
    </source>
</reference>
<protein>
    <recommendedName>
        <fullName evidence="10">Cation efflux protein transmembrane domain-containing protein</fullName>
    </recommendedName>
</protein>
<dbReference type="GO" id="GO:0031410">
    <property type="term" value="C:cytoplasmic vesicle"/>
    <property type="evidence" value="ECO:0007669"/>
    <property type="project" value="TreeGrafter"/>
</dbReference>
<dbReference type="PANTHER" id="PTHR45755">
    <property type="match status" value="1"/>
</dbReference>
<dbReference type="AlphaFoldDB" id="A0A1B9ILY2"/>
<evidence type="ECO:0000256" key="1">
    <source>
        <dbReference type="ARBA" id="ARBA00004141"/>
    </source>
</evidence>
<keyword evidence="12" id="KW-1185">Reference proteome</keyword>
<feature type="compositionally biased region" description="Basic and acidic residues" evidence="8">
    <location>
        <begin position="536"/>
        <end position="553"/>
    </location>
</feature>
<feature type="region of interest" description="Disordered" evidence="8">
    <location>
        <begin position="511"/>
        <end position="662"/>
    </location>
</feature>
<evidence type="ECO:0000256" key="7">
    <source>
        <dbReference type="ARBA" id="ARBA00023136"/>
    </source>
</evidence>